<keyword evidence="9 11" id="KW-0472">Membrane</keyword>
<dbReference type="NCBIfam" id="TIGR01352">
    <property type="entry name" value="tonB_Cterm"/>
    <property type="match status" value="1"/>
</dbReference>
<evidence type="ECO:0000256" key="4">
    <source>
        <dbReference type="ARBA" id="ARBA00022475"/>
    </source>
</evidence>
<dbReference type="PANTHER" id="PTHR33446">
    <property type="entry name" value="PROTEIN TONB-RELATED"/>
    <property type="match status" value="1"/>
</dbReference>
<evidence type="ECO:0000256" key="5">
    <source>
        <dbReference type="ARBA" id="ARBA00022519"/>
    </source>
</evidence>
<comment type="subcellular location">
    <subcellularLocation>
        <location evidence="1">Cell inner membrane</location>
        <topology evidence="1">Single-pass membrane protein</topology>
        <orientation evidence="1">Periplasmic side</orientation>
    </subcellularLocation>
</comment>
<dbReference type="InterPro" id="IPR051045">
    <property type="entry name" value="TonB-dependent_transducer"/>
</dbReference>
<evidence type="ECO:0000313" key="13">
    <source>
        <dbReference type="EMBL" id="GHC64157.1"/>
    </source>
</evidence>
<evidence type="ECO:0000256" key="2">
    <source>
        <dbReference type="ARBA" id="ARBA00006555"/>
    </source>
</evidence>
<evidence type="ECO:0000256" key="11">
    <source>
        <dbReference type="SAM" id="Phobius"/>
    </source>
</evidence>
<organism evidence="13 14">
    <name type="scientific">Roseibacillus persicicus</name>
    <dbReference type="NCBI Taxonomy" id="454148"/>
    <lineage>
        <taxon>Bacteria</taxon>
        <taxon>Pseudomonadati</taxon>
        <taxon>Verrucomicrobiota</taxon>
        <taxon>Verrucomicrobiia</taxon>
        <taxon>Verrucomicrobiales</taxon>
        <taxon>Verrucomicrobiaceae</taxon>
        <taxon>Roseibacillus</taxon>
    </lineage>
</organism>
<keyword evidence="14" id="KW-1185">Reference proteome</keyword>
<dbReference type="PANTHER" id="PTHR33446:SF2">
    <property type="entry name" value="PROTEIN TONB"/>
    <property type="match status" value="1"/>
</dbReference>
<gene>
    <name evidence="13" type="ORF">GCM10007100_34790</name>
</gene>
<dbReference type="Proteomes" id="UP000644507">
    <property type="component" value="Unassembled WGS sequence"/>
</dbReference>
<dbReference type="InterPro" id="IPR037682">
    <property type="entry name" value="TonB_C"/>
</dbReference>
<evidence type="ECO:0000256" key="10">
    <source>
        <dbReference type="SAM" id="MobiDB-lite"/>
    </source>
</evidence>
<keyword evidence="8 11" id="KW-1133">Transmembrane helix</keyword>
<dbReference type="GO" id="GO:0055085">
    <property type="term" value="P:transmembrane transport"/>
    <property type="evidence" value="ECO:0007669"/>
    <property type="project" value="InterPro"/>
</dbReference>
<dbReference type="InterPro" id="IPR006260">
    <property type="entry name" value="TonB/TolA_C"/>
</dbReference>
<dbReference type="PROSITE" id="PS52015">
    <property type="entry name" value="TONB_CTD"/>
    <property type="match status" value="1"/>
</dbReference>
<keyword evidence="5" id="KW-0997">Cell inner membrane</keyword>
<protein>
    <recommendedName>
        <fullName evidence="12">TonB C-terminal domain-containing protein</fullName>
    </recommendedName>
</protein>
<dbReference type="EMBL" id="BMXI01000017">
    <property type="protein sequence ID" value="GHC64157.1"/>
    <property type="molecule type" value="Genomic_DNA"/>
</dbReference>
<evidence type="ECO:0000256" key="3">
    <source>
        <dbReference type="ARBA" id="ARBA00022448"/>
    </source>
</evidence>
<keyword evidence="6 11" id="KW-0812">Transmembrane</keyword>
<evidence type="ECO:0000256" key="1">
    <source>
        <dbReference type="ARBA" id="ARBA00004383"/>
    </source>
</evidence>
<evidence type="ECO:0000256" key="7">
    <source>
        <dbReference type="ARBA" id="ARBA00022927"/>
    </source>
</evidence>
<comment type="caution">
    <text evidence="13">The sequence shown here is derived from an EMBL/GenBank/DDBJ whole genome shotgun (WGS) entry which is preliminary data.</text>
</comment>
<comment type="similarity">
    <text evidence="2">Belongs to the TonB family.</text>
</comment>
<dbReference type="Pfam" id="PF03544">
    <property type="entry name" value="TonB_C"/>
    <property type="match status" value="1"/>
</dbReference>
<dbReference type="GO" id="GO:0015031">
    <property type="term" value="P:protein transport"/>
    <property type="evidence" value="ECO:0007669"/>
    <property type="project" value="UniProtKB-KW"/>
</dbReference>
<sequence length="223" mass="24389">MSRLASRHVYRPPRGNRPLNIAAAVVGGLVFTFLVFYVIPLMQKLEGEKQTKTTALEVAQIEEAPDEFEVEEEPPPPEDEPEPEPELTLDTEPLDIADIPFDIGAGVGGKMMLDLKPNFEVANDPNALGGNDLDTPPRPTSKPPPRYPKDLLKKKQGGKVIVLVTVDERGSVTNASVKESSGFQSMDQAALTAAKRWKFKPGIKGGRKAVMTAKIPFTFRVKT</sequence>
<evidence type="ECO:0000256" key="8">
    <source>
        <dbReference type="ARBA" id="ARBA00022989"/>
    </source>
</evidence>
<evidence type="ECO:0000313" key="14">
    <source>
        <dbReference type="Proteomes" id="UP000644507"/>
    </source>
</evidence>
<proteinExistence type="inferred from homology"/>
<feature type="domain" description="TonB C-terminal" evidence="12">
    <location>
        <begin position="132"/>
        <end position="223"/>
    </location>
</feature>
<dbReference type="AlphaFoldDB" id="A0A918WMJ7"/>
<evidence type="ECO:0000259" key="12">
    <source>
        <dbReference type="PROSITE" id="PS52015"/>
    </source>
</evidence>
<dbReference type="SUPFAM" id="SSF74653">
    <property type="entry name" value="TolA/TonB C-terminal domain"/>
    <property type="match status" value="1"/>
</dbReference>
<accession>A0A918WMJ7</accession>
<dbReference type="RefSeq" id="WP_189572947.1">
    <property type="nucleotide sequence ID" value="NZ_BMXI01000017.1"/>
</dbReference>
<feature type="compositionally biased region" description="Acidic residues" evidence="10">
    <location>
        <begin position="63"/>
        <end position="88"/>
    </location>
</feature>
<keyword evidence="3" id="KW-0813">Transport</keyword>
<dbReference type="Gene3D" id="3.30.1150.10">
    <property type="match status" value="1"/>
</dbReference>
<keyword evidence="4" id="KW-1003">Cell membrane</keyword>
<reference evidence="13" key="2">
    <citation type="submission" date="2020-09" db="EMBL/GenBank/DDBJ databases">
        <authorList>
            <person name="Sun Q."/>
            <person name="Kim S."/>
        </authorList>
    </citation>
    <scope>NUCLEOTIDE SEQUENCE</scope>
    <source>
        <strain evidence="13">KCTC 12988</strain>
    </source>
</reference>
<reference evidence="13" key="1">
    <citation type="journal article" date="2014" name="Int. J. Syst. Evol. Microbiol.">
        <title>Complete genome sequence of Corynebacterium casei LMG S-19264T (=DSM 44701T), isolated from a smear-ripened cheese.</title>
        <authorList>
            <consortium name="US DOE Joint Genome Institute (JGI-PGF)"/>
            <person name="Walter F."/>
            <person name="Albersmeier A."/>
            <person name="Kalinowski J."/>
            <person name="Ruckert C."/>
        </authorList>
    </citation>
    <scope>NUCLEOTIDE SEQUENCE</scope>
    <source>
        <strain evidence="13">KCTC 12988</strain>
    </source>
</reference>
<feature type="compositionally biased region" description="Pro residues" evidence="10">
    <location>
        <begin position="136"/>
        <end position="146"/>
    </location>
</feature>
<name>A0A918WMJ7_9BACT</name>
<evidence type="ECO:0000256" key="6">
    <source>
        <dbReference type="ARBA" id="ARBA00022692"/>
    </source>
</evidence>
<evidence type="ECO:0000256" key="9">
    <source>
        <dbReference type="ARBA" id="ARBA00023136"/>
    </source>
</evidence>
<feature type="transmembrane region" description="Helical" evidence="11">
    <location>
        <begin position="21"/>
        <end position="42"/>
    </location>
</feature>
<feature type="region of interest" description="Disordered" evidence="10">
    <location>
        <begin position="62"/>
        <end position="88"/>
    </location>
</feature>
<dbReference type="GO" id="GO:0005886">
    <property type="term" value="C:plasma membrane"/>
    <property type="evidence" value="ECO:0007669"/>
    <property type="project" value="UniProtKB-SubCell"/>
</dbReference>
<keyword evidence="7" id="KW-0653">Protein transport</keyword>
<feature type="region of interest" description="Disordered" evidence="10">
    <location>
        <begin position="123"/>
        <end position="148"/>
    </location>
</feature>